<gene>
    <name evidence="2" type="ORF">DY218_06685</name>
</gene>
<dbReference type="OrthoDB" id="4315616at2"/>
<keyword evidence="3" id="KW-1185">Reference proteome</keyword>
<feature type="domain" description="DUF397" evidence="1">
    <location>
        <begin position="6"/>
        <end position="55"/>
    </location>
</feature>
<comment type="caution">
    <text evidence="2">The sequence shown here is derived from an EMBL/GenBank/DDBJ whole genome shotgun (WGS) entry which is preliminary data.</text>
</comment>
<reference evidence="2 3" key="1">
    <citation type="submission" date="2018-08" db="EMBL/GenBank/DDBJ databases">
        <title>Isolation, diversity and antifungal activity of Actinobacteria from wheat.</title>
        <authorList>
            <person name="Han C."/>
        </authorList>
    </citation>
    <scope>NUCLEOTIDE SEQUENCE [LARGE SCALE GENOMIC DNA]</scope>
    <source>
        <strain evidence="2 3">NEAU-YY421</strain>
    </source>
</reference>
<dbReference type="EMBL" id="QUAK01000028">
    <property type="protein sequence ID" value="RFU87494.1"/>
    <property type="molecule type" value="Genomic_DNA"/>
</dbReference>
<sequence>MTEFEFVKSSHSSSGGECVEIALNIPDTVAIRDSKHPDAGTIRLTSPAWEALLPHLQD</sequence>
<proteinExistence type="predicted"/>
<protein>
    <submittedName>
        <fullName evidence="2">DUF397 domain-containing protein</fullName>
    </submittedName>
</protein>
<dbReference type="RefSeq" id="WP_128554981.1">
    <property type="nucleotide sequence ID" value="NZ_QUAK01000028.1"/>
</dbReference>
<dbReference type="Proteomes" id="UP000263094">
    <property type="component" value="Unassembled WGS sequence"/>
</dbReference>
<dbReference type="InterPro" id="IPR007278">
    <property type="entry name" value="DUF397"/>
</dbReference>
<dbReference type="Pfam" id="PF04149">
    <property type="entry name" value="DUF397"/>
    <property type="match status" value="1"/>
</dbReference>
<name>A0A372M972_9ACTN</name>
<organism evidence="2 3">
    <name type="scientific">Streptomyces triticagri</name>
    <dbReference type="NCBI Taxonomy" id="2293568"/>
    <lineage>
        <taxon>Bacteria</taxon>
        <taxon>Bacillati</taxon>
        <taxon>Actinomycetota</taxon>
        <taxon>Actinomycetes</taxon>
        <taxon>Kitasatosporales</taxon>
        <taxon>Streptomycetaceae</taxon>
        <taxon>Streptomyces</taxon>
    </lineage>
</organism>
<evidence type="ECO:0000313" key="2">
    <source>
        <dbReference type="EMBL" id="RFU87494.1"/>
    </source>
</evidence>
<dbReference type="AlphaFoldDB" id="A0A372M972"/>
<evidence type="ECO:0000313" key="3">
    <source>
        <dbReference type="Proteomes" id="UP000263094"/>
    </source>
</evidence>
<evidence type="ECO:0000259" key="1">
    <source>
        <dbReference type="Pfam" id="PF04149"/>
    </source>
</evidence>
<accession>A0A372M972</accession>